<proteinExistence type="predicted"/>
<name>X5M5Q6_BARHN</name>
<dbReference type="AlphaFoldDB" id="X5M5Q6"/>
<accession>X5M5Q6</accession>
<dbReference type="KEGG" id="bhs:BM1374165_01364"/>
<gene>
    <name evidence="1" type="ORF">BM1374165_01364</name>
</gene>
<protein>
    <submittedName>
        <fullName evidence="1">Uncharacterized protein</fullName>
    </submittedName>
</protein>
<evidence type="ECO:0000313" key="2">
    <source>
        <dbReference type="Proteomes" id="UP000019801"/>
    </source>
</evidence>
<dbReference type="EMBL" id="HG969191">
    <property type="protein sequence ID" value="CDO47346.1"/>
    <property type="molecule type" value="Genomic_DNA"/>
</dbReference>
<reference evidence="2" key="1">
    <citation type="submission" date="2013-11" db="EMBL/GenBank/DDBJ databases">
        <title>Genome sequencing of Bartonella spp. isolated from human blood.</title>
        <authorList>
            <person name="Raoult D."/>
        </authorList>
    </citation>
    <scope>NUCLEOTIDE SEQUENCE</scope>
    <source>
        <strain evidence="2">BM1374165</strain>
    </source>
</reference>
<dbReference type="Proteomes" id="UP000019801">
    <property type="component" value="Chromosome I"/>
</dbReference>
<evidence type="ECO:0000313" key="1">
    <source>
        <dbReference type="EMBL" id="CDO47346.1"/>
    </source>
</evidence>
<sequence length="51" mass="5907">MSLMLVMINCFCIICESPPVERCLNFIQKGACSLNILVTEWFLMFFSIEDI</sequence>
<organism evidence="1 2">
    <name type="scientific">Bartonella henselae</name>
    <name type="common">Rochalimaea henselae</name>
    <dbReference type="NCBI Taxonomy" id="38323"/>
    <lineage>
        <taxon>Bacteria</taxon>
        <taxon>Pseudomonadati</taxon>
        <taxon>Pseudomonadota</taxon>
        <taxon>Alphaproteobacteria</taxon>
        <taxon>Hyphomicrobiales</taxon>
        <taxon>Bartonellaceae</taxon>
        <taxon>Bartonella</taxon>
    </lineage>
</organism>